<proteinExistence type="inferred from homology"/>
<sequence length="830" mass="87792">MYAAQNASLIAHTAAQQLSAAHPLLQLNADASTVLVRITARDVAGLLPALQARGFVVQSAWPALHFVEGFLPIAELHPNAGLVHLTKQGLLGVRASYRPFSNTGRVTSEADHVLETERARATQPGRYTGRGIRIGVMSDSFNALGGAAADIVSDDLPTNGVQVLQDLSPAAPGASDEGRAMCQLIHDLAPGAQLAFSSVFLGEGNFATQIQRLASPSQGNCKILTDDVRYYEEPFFQDGVIAQAIQEVATQRGVAYFSSAGNYGSQSYENATPVFSPVGTQGNAQLNFSPTGQDLTQTFFIPHGENVLLTLQWADPFYTVAGVKTDLDVYLVSAKGDTVMLANDNNIGLQTPSELLAFTNDTARTHTTSFHLSIVRFRGTANPTRLKYINTGSAVATEWLTTSGTVVGHAASGQAQAVAAVGYYNQRTVQAYSSKGSPTILFGPMGTPLPAPEVRAKPDITAVDGVNNTFFGSSANDLEADGFPNFFGTSAAAPHAAAVAALLRQAEPDLTPAQVYERFRNTARDLGPAGFDNSSGAGLLNAYAALYGNAVSTLIPTAQNFESGALNQFWATNNDFAGRVQIRLDEGPPAGKAHLVLSALTNHFFSQPISSSSEAIFYVNAANATGTILLTFREKEFENETDDVLPTQFTGSQKGDGVALSVDGGQTWYRLADLTGATSTTSSHDFAINLTQFAQAHGLRLGSDVRLKFQQYGSGRPEAITVAQQGGIAFNDIALSVVLSLTSNADAAGLQAWPNPAHPGTLLQLALPAQAGAATLTLVDNLGRVVWQEDVPVVGNPRFHVVPAPPNKGLYTLLYQATNGTRAARRLLVE</sequence>
<reference evidence="7 8" key="1">
    <citation type="submission" date="2017-01" db="EMBL/GenBank/DDBJ databases">
        <title>A new Hymenobacter.</title>
        <authorList>
            <person name="Liang Y."/>
            <person name="Feng F."/>
        </authorList>
    </citation>
    <scope>NUCLEOTIDE SEQUENCE [LARGE SCALE GENOMIC DNA]</scope>
    <source>
        <strain evidence="7">MIMBbqt21</strain>
    </source>
</reference>
<keyword evidence="8" id="KW-1185">Reference proteome</keyword>
<comment type="similarity">
    <text evidence="1 5">Belongs to the peptidase S8 family.</text>
</comment>
<dbReference type="Pfam" id="PF00082">
    <property type="entry name" value="Peptidase_S8"/>
    <property type="match status" value="1"/>
</dbReference>
<gene>
    <name evidence="7" type="ORF">BXP70_04850</name>
</gene>
<dbReference type="PROSITE" id="PS00138">
    <property type="entry name" value="SUBTILASE_SER"/>
    <property type="match status" value="1"/>
</dbReference>
<accession>A0A243WHP8</accession>
<evidence type="ECO:0000313" key="8">
    <source>
        <dbReference type="Proteomes" id="UP000194873"/>
    </source>
</evidence>
<evidence type="ECO:0000256" key="1">
    <source>
        <dbReference type="ARBA" id="ARBA00011073"/>
    </source>
</evidence>
<evidence type="ECO:0000256" key="5">
    <source>
        <dbReference type="PROSITE-ProRule" id="PRU01240"/>
    </source>
</evidence>
<dbReference type="CDD" id="cd05562">
    <property type="entry name" value="Peptidases_S53_like"/>
    <property type="match status" value="1"/>
</dbReference>
<keyword evidence="3" id="KW-0378">Hydrolase</keyword>
<dbReference type="EMBL" id="MTSE01000002">
    <property type="protein sequence ID" value="OUJ75348.1"/>
    <property type="molecule type" value="Genomic_DNA"/>
</dbReference>
<feature type="domain" description="Peptidase S8/S53" evidence="6">
    <location>
        <begin position="411"/>
        <end position="538"/>
    </location>
</feature>
<dbReference type="SUPFAM" id="SSF52743">
    <property type="entry name" value="Subtilisin-like"/>
    <property type="match status" value="1"/>
</dbReference>
<evidence type="ECO:0000256" key="4">
    <source>
        <dbReference type="ARBA" id="ARBA00022825"/>
    </source>
</evidence>
<organism evidence="7 8">
    <name type="scientific">Hymenobacter crusticola</name>
    <dbReference type="NCBI Taxonomy" id="1770526"/>
    <lineage>
        <taxon>Bacteria</taxon>
        <taxon>Pseudomonadati</taxon>
        <taxon>Bacteroidota</taxon>
        <taxon>Cytophagia</taxon>
        <taxon>Cytophagales</taxon>
        <taxon>Hymenobacteraceae</taxon>
        <taxon>Hymenobacter</taxon>
    </lineage>
</organism>
<dbReference type="GO" id="GO:0006508">
    <property type="term" value="P:proteolysis"/>
    <property type="evidence" value="ECO:0007669"/>
    <property type="project" value="UniProtKB-KW"/>
</dbReference>
<comment type="caution">
    <text evidence="5">Lacks conserved residue(s) required for the propagation of feature annotation.</text>
</comment>
<keyword evidence="2" id="KW-0645">Protease</keyword>
<dbReference type="AlphaFoldDB" id="A0A243WHP8"/>
<dbReference type="InterPro" id="IPR034075">
    <property type="entry name" value="Glr3161-like_dom"/>
</dbReference>
<dbReference type="Gene3D" id="3.40.50.200">
    <property type="entry name" value="Peptidase S8/S53 domain"/>
    <property type="match status" value="2"/>
</dbReference>
<dbReference type="InterPro" id="IPR023828">
    <property type="entry name" value="Peptidase_S8_Ser-AS"/>
</dbReference>
<comment type="caution">
    <text evidence="7">The sequence shown here is derived from an EMBL/GenBank/DDBJ whole genome shotgun (WGS) entry which is preliminary data.</text>
</comment>
<dbReference type="RefSeq" id="WP_179197593.1">
    <property type="nucleotide sequence ID" value="NZ_MTSE01000002.1"/>
</dbReference>
<evidence type="ECO:0000313" key="7">
    <source>
        <dbReference type="EMBL" id="OUJ75348.1"/>
    </source>
</evidence>
<keyword evidence="4" id="KW-0720">Serine protease</keyword>
<dbReference type="GO" id="GO:0004252">
    <property type="term" value="F:serine-type endopeptidase activity"/>
    <property type="evidence" value="ECO:0007669"/>
    <property type="project" value="InterPro"/>
</dbReference>
<protein>
    <recommendedName>
        <fullName evidence="6">Peptidase S8/S53 domain-containing protein</fullName>
    </recommendedName>
</protein>
<dbReference type="InterPro" id="IPR036852">
    <property type="entry name" value="Peptidase_S8/S53_dom_sf"/>
</dbReference>
<dbReference type="InterPro" id="IPR000209">
    <property type="entry name" value="Peptidase_S8/S53_dom"/>
</dbReference>
<evidence type="ECO:0000259" key="6">
    <source>
        <dbReference type="Pfam" id="PF00082"/>
    </source>
</evidence>
<dbReference type="PANTHER" id="PTHR43806:SF11">
    <property type="entry name" value="CEREVISIN-RELATED"/>
    <property type="match status" value="1"/>
</dbReference>
<dbReference type="PROSITE" id="PS51892">
    <property type="entry name" value="SUBTILASE"/>
    <property type="match status" value="1"/>
</dbReference>
<evidence type="ECO:0000256" key="2">
    <source>
        <dbReference type="ARBA" id="ARBA00022670"/>
    </source>
</evidence>
<dbReference type="PANTHER" id="PTHR43806">
    <property type="entry name" value="PEPTIDASE S8"/>
    <property type="match status" value="1"/>
</dbReference>
<evidence type="ECO:0000256" key="3">
    <source>
        <dbReference type="ARBA" id="ARBA00022801"/>
    </source>
</evidence>
<name>A0A243WHP8_9BACT</name>
<dbReference type="InterPro" id="IPR050131">
    <property type="entry name" value="Peptidase_S8_subtilisin-like"/>
</dbReference>
<dbReference type="Proteomes" id="UP000194873">
    <property type="component" value="Unassembled WGS sequence"/>
</dbReference>